<dbReference type="EMBL" id="RQXT01000012">
    <property type="protein sequence ID" value="RRI02377.1"/>
    <property type="molecule type" value="Genomic_DNA"/>
</dbReference>
<proteinExistence type="predicted"/>
<name>A0A3P3FV91_9HYPH</name>
<comment type="caution">
    <text evidence="1">The sequence shown here is derived from an EMBL/GenBank/DDBJ whole genome shotgun (WGS) entry which is preliminary data.</text>
</comment>
<dbReference type="OrthoDB" id="509175at2"/>
<accession>A0A3P3FV91</accession>
<sequence length="203" mass="22929">MDENDHQIDIAVASAGVTSPVYAPVDQSGELRQGEILSNVAQHIFDAESETVNTVFHPYAIIASQDCDLLQEFEKTSAGEERTLNSVLLYEAFPTDVIKPLLAPGSEYWKRVHQNTNDRYHCLEAAPAFVDLLGIGLPDLVIDFKKFFAVASADIAHQVRCFDPLQRRCRLEMPYREHFQSRLAFYLQRVALPYPHKILPVGK</sequence>
<reference evidence="1 2" key="1">
    <citation type="submission" date="2018-11" db="EMBL/GenBank/DDBJ databases">
        <title>the genome of Mesorhizobium tamadayense DSM 28320.</title>
        <authorList>
            <person name="Gao J."/>
        </authorList>
    </citation>
    <scope>NUCLEOTIDE SEQUENCE [LARGE SCALE GENOMIC DNA]</scope>
    <source>
        <strain evidence="1 2">DSM 28320</strain>
    </source>
</reference>
<evidence type="ECO:0000313" key="1">
    <source>
        <dbReference type="EMBL" id="RRI02377.1"/>
    </source>
</evidence>
<evidence type="ECO:0000313" key="2">
    <source>
        <dbReference type="Proteomes" id="UP000273786"/>
    </source>
</evidence>
<dbReference type="Proteomes" id="UP000273786">
    <property type="component" value="Unassembled WGS sequence"/>
</dbReference>
<gene>
    <name evidence="1" type="ORF">EH240_13040</name>
</gene>
<organism evidence="1 2">
    <name type="scientific">Mesorhizobium tamadayense</name>
    <dbReference type="NCBI Taxonomy" id="425306"/>
    <lineage>
        <taxon>Bacteria</taxon>
        <taxon>Pseudomonadati</taxon>
        <taxon>Pseudomonadota</taxon>
        <taxon>Alphaproteobacteria</taxon>
        <taxon>Hyphomicrobiales</taxon>
        <taxon>Phyllobacteriaceae</taxon>
        <taxon>Mesorhizobium</taxon>
    </lineage>
</organism>
<keyword evidence="2" id="KW-1185">Reference proteome</keyword>
<dbReference type="RefSeq" id="WP_124998786.1">
    <property type="nucleotide sequence ID" value="NZ_RQXT01000012.1"/>
</dbReference>
<protein>
    <submittedName>
        <fullName evidence="1">Uncharacterized protein</fullName>
    </submittedName>
</protein>
<dbReference type="AlphaFoldDB" id="A0A3P3FV91"/>